<accession>A0A4Q9QAI2</accession>
<protein>
    <submittedName>
        <fullName evidence="1">Uncharacterized protein</fullName>
    </submittedName>
</protein>
<dbReference type="EMBL" id="ML145086">
    <property type="protein sequence ID" value="TBU64599.1"/>
    <property type="molecule type" value="Genomic_DNA"/>
</dbReference>
<gene>
    <name evidence="1" type="ORF">BD310DRAFT_405105</name>
</gene>
<evidence type="ECO:0000313" key="2">
    <source>
        <dbReference type="Proteomes" id="UP000292082"/>
    </source>
</evidence>
<dbReference type="Proteomes" id="UP000292082">
    <property type="component" value="Unassembled WGS sequence"/>
</dbReference>
<dbReference type="AlphaFoldDB" id="A0A4Q9QAI2"/>
<reference evidence="1 2" key="1">
    <citation type="submission" date="2019-01" db="EMBL/GenBank/DDBJ databases">
        <title>Draft genome sequences of three monokaryotic isolates of the white-rot basidiomycete fungus Dichomitus squalens.</title>
        <authorList>
            <consortium name="DOE Joint Genome Institute"/>
            <person name="Lopez S.C."/>
            <person name="Andreopoulos B."/>
            <person name="Pangilinan J."/>
            <person name="Lipzen A."/>
            <person name="Riley R."/>
            <person name="Ahrendt S."/>
            <person name="Ng V."/>
            <person name="Barry K."/>
            <person name="Daum C."/>
            <person name="Grigoriev I.V."/>
            <person name="Hilden K.S."/>
            <person name="Makela M.R."/>
            <person name="de Vries R.P."/>
        </authorList>
    </citation>
    <scope>NUCLEOTIDE SEQUENCE [LARGE SCALE GENOMIC DNA]</scope>
    <source>
        <strain evidence="1 2">CBS 464.89</strain>
    </source>
</reference>
<name>A0A4Q9QAI2_9APHY</name>
<keyword evidence="2" id="KW-1185">Reference proteome</keyword>
<sequence>MIGMAPRCATAVFCIPRALPYTTCCGPIWCAMHAYTTRDRLRLMDPCKAIREHSPRFVSRCRVLLPSSACGYRHRSLRVQSKFVPKTCGSYPSTAAPFTSGDMHRKYLSVWERVAASERWACSLVPGRAVVPPRTCSL</sequence>
<proteinExistence type="predicted"/>
<evidence type="ECO:0000313" key="1">
    <source>
        <dbReference type="EMBL" id="TBU64599.1"/>
    </source>
</evidence>
<organism evidence="1 2">
    <name type="scientific">Dichomitus squalens</name>
    <dbReference type="NCBI Taxonomy" id="114155"/>
    <lineage>
        <taxon>Eukaryota</taxon>
        <taxon>Fungi</taxon>
        <taxon>Dikarya</taxon>
        <taxon>Basidiomycota</taxon>
        <taxon>Agaricomycotina</taxon>
        <taxon>Agaricomycetes</taxon>
        <taxon>Polyporales</taxon>
        <taxon>Polyporaceae</taxon>
        <taxon>Dichomitus</taxon>
    </lineage>
</organism>